<protein>
    <submittedName>
        <fullName evidence="1">Uncharacterized protein</fullName>
    </submittedName>
</protein>
<organism evidence="1 2">
    <name type="scientific">Pseudomonas extremaustralis</name>
    <dbReference type="NCBI Taxonomy" id="359110"/>
    <lineage>
        <taxon>Bacteria</taxon>
        <taxon>Pseudomonadati</taxon>
        <taxon>Pseudomonadota</taxon>
        <taxon>Gammaproteobacteria</taxon>
        <taxon>Pseudomonadales</taxon>
        <taxon>Pseudomonadaceae</taxon>
        <taxon>Pseudomonas</taxon>
    </lineage>
</organism>
<evidence type="ECO:0000313" key="1">
    <source>
        <dbReference type="EMBL" id="KAA8560562.1"/>
    </source>
</evidence>
<accession>A0A5M9IX01</accession>
<name>A0A5M9IX01_9PSED</name>
<dbReference type="AlphaFoldDB" id="A0A5M9IX01"/>
<dbReference type="EMBL" id="VTFH01000001">
    <property type="protein sequence ID" value="KAA8560562.1"/>
    <property type="molecule type" value="Genomic_DNA"/>
</dbReference>
<comment type="caution">
    <text evidence="1">The sequence shown here is derived from an EMBL/GenBank/DDBJ whole genome shotgun (WGS) entry which is preliminary data.</text>
</comment>
<dbReference type="Proteomes" id="UP000323425">
    <property type="component" value="Unassembled WGS sequence"/>
</dbReference>
<proteinExistence type="predicted"/>
<sequence>MLGGDDTGFNLAMSESITNAALEIRQRIRATSENEEVFKKRTANVANYLILEDQLEKLDRQVSESFKEEMSKAAWFDQIKNSQMVSNLFWITKAAAEETLTKEEMMLLNTLADRIRSREIGTEKP</sequence>
<evidence type="ECO:0000313" key="2">
    <source>
        <dbReference type="Proteomes" id="UP000323425"/>
    </source>
</evidence>
<reference evidence="1 2" key="1">
    <citation type="journal article" date="2018" name="Plant Biotechnol. Rep.">
        <title>Diversity and antifungal activity of endophytic bacteria associated with Panax ginseng seedlings.</title>
        <authorList>
            <person name="Park J.M."/>
            <person name="Hong C.E."/>
            <person name="Jo S.H."/>
        </authorList>
    </citation>
    <scope>NUCLEOTIDE SEQUENCE [LARGE SCALE GENOMIC DNA]</scope>
    <source>
        <strain evidence="1 2">PgKB38</strain>
    </source>
</reference>
<gene>
    <name evidence="1" type="ORF">FX985_00612</name>
</gene>